<dbReference type="Pfam" id="PF04749">
    <property type="entry name" value="PLAC8"/>
    <property type="match status" value="1"/>
</dbReference>
<reference evidence="2" key="1">
    <citation type="submission" date="2021-01" db="EMBL/GenBank/DDBJ databases">
        <authorList>
            <person name="Corre E."/>
            <person name="Pelletier E."/>
            <person name="Niang G."/>
            <person name="Scheremetjew M."/>
            <person name="Finn R."/>
            <person name="Kale V."/>
            <person name="Holt S."/>
            <person name="Cochrane G."/>
            <person name="Meng A."/>
            <person name="Brown T."/>
            <person name="Cohen L."/>
        </authorList>
    </citation>
    <scope>NUCLEOTIDE SEQUENCE</scope>
    <source>
        <strain evidence="2">308</strain>
    </source>
</reference>
<sequence length="222" mass="24670">MSGNDTVTDPAKVQASEMLVGQVVGFEIEDNAPQGRWRDGLFDFWKHCCTPVCFKTWFCPAVLLAQVMSRVGLDALGEHTTPANAKKTFCRIISILAGVWVLEKMMYAAFPLKQICSNEYPQCSYVFQDDFLNYIMNFLEFASGLYVLYIIIRTRSAIRKKSGIPPACCDIGNGAVDDCCTSFWCSCCVVGQMARHTADYNLVPDSCCTYNGLKTPENAVVV</sequence>
<organism evidence="2">
    <name type="scientific">Corethron hystrix</name>
    <dbReference type="NCBI Taxonomy" id="216773"/>
    <lineage>
        <taxon>Eukaryota</taxon>
        <taxon>Sar</taxon>
        <taxon>Stramenopiles</taxon>
        <taxon>Ochrophyta</taxon>
        <taxon>Bacillariophyta</taxon>
        <taxon>Coscinodiscophyceae</taxon>
        <taxon>Corethrophycidae</taxon>
        <taxon>Corethrales</taxon>
        <taxon>Corethraceae</taxon>
        <taxon>Corethron</taxon>
    </lineage>
</organism>
<feature type="transmembrane region" description="Helical" evidence="1">
    <location>
        <begin position="131"/>
        <end position="152"/>
    </location>
</feature>
<dbReference type="PANTHER" id="PTHR15907">
    <property type="entry name" value="DUF614 FAMILY PROTEIN-RELATED"/>
    <property type="match status" value="1"/>
</dbReference>
<name>A0A7S1G1K9_9STRA</name>
<dbReference type="NCBIfam" id="TIGR01571">
    <property type="entry name" value="A_thal_Cys_rich"/>
    <property type="match status" value="1"/>
</dbReference>
<evidence type="ECO:0000313" key="2">
    <source>
        <dbReference type="EMBL" id="CAD8901556.1"/>
    </source>
</evidence>
<keyword evidence="1" id="KW-0472">Membrane</keyword>
<proteinExistence type="predicted"/>
<dbReference type="AlphaFoldDB" id="A0A7S1G1K9"/>
<keyword evidence="1" id="KW-0812">Transmembrane</keyword>
<dbReference type="InterPro" id="IPR006461">
    <property type="entry name" value="PLAC_motif_containing"/>
</dbReference>
<dbReference type="EMBL" id="HBFR01039352">
    <property type="protein sequence ID" value="CAD8901556.1"/>
    <property type="molecule type" value="Transcribed_RNA"/>
</dbReference>
<keyword evidence="1" id="KW-1133">Transmembrane helix</keyword>
<accession>A0A7S1G1K9</accession>
<gene>
    <name evidence="2" type="ORF">CHYS00102_LOCUS28775</name>
</gene>
<protein>
    <submittedName>
        <fullName evidence="2">Uncharacterized protein</fullName>
    </submittedName>
</protein>
<evidence type="ECO:0000256" key="1">
    <source>
        <dbReference type="SAM" id="Phobius"/>
    </source>
</evidence>